<keyword evidence="3" id="KW-1003">Cell membrane</keyword>
<dbReference type="GO" id="GO:0055085">
    <property type="term" value="P:transmembrane transport"/>
    <property type="evidence" value="ECO:0007669"/>
    <property type="project" value="InterPro"/>
</dbReference>
<dbReference type="STRING" id="1238424.J07HQW1_01795"/>
<dbReference type="PANTHER" id="PTHR43005:SF1">
    <property type="entry name" value="SPERMIDINE_PUTRESCINE TRANSPORT SYSTEM PERMEASE PROTEIN"/>
    <property type="match status" value="1"/>
</dbReference>
<dbReference type="Pfam" id="PF00528">
    <property type="entry name" value="BPD_transp_1"/>
    <property type="match status" value="1"/>
</dbReference>
<evidence type="ECO:0000256" key="5">
    <source>
        <dbReference type="ARBA" id="ARBA00022989"/>
    </source>
</evidence>
<dbReference type="InterPro" id="IPR035906">
    <property type="entry name" value="MetI-like_sf"/>
</dbReference>
<evidence type="ECO:0000313" key="10">
    <source>
        <dbReference type="Proteomes" id="UP000030649"/>
    </source>
</evidence>
<dbReference type="CDD" id="cd06261">
    <property type="entry name" value="TM_PBP2"/>
    <property type="match status" value="1"/>
</dbReference>
<evidence type="ECO:0000256" key="4">
    <source>
        <dbReference type="ARBA" id="ARBA00022692"/>
    </source>
</evidence>
<keyword evidence="6 7" id="KW-0472">Membrane</keyword>
<protein>
    <submittedName>
        <fullName evidence="9">ABC-type sugar transport system, permease component</fullName>
    </submittedName>
</protein>
<evidence type="ECO:0000259" key="8">
    <source>
        <dbReference type="PROSITE" id="PS50928"/>
    </source>
</evidence>
<evidence type="ECO:0000313" key="9">
    <source>
        <dbReference type="EMBL" id="ERG91761.1"/>
    </source>
</evidence>
<keyword evidence="4 7" id="KW-0812">Transmembrane</keyword>
<dbReference type="AlphaFoldDB" id="U1PHX1"/>
<proteinExistence type="inferred from homology"/>
<dbReference type="SUPFAM" id="SSF161098">
    <property type="entry name" value="MetI-like"/>
    <property type="match status" value="1"/>
</dbReference>
<dbReference type="InterPro" id="IPR000515">
    <property type="entry name" value="MetI-like"/>
</dbReference>
<feature type="transmembrane region" description="Helical" evidence="7">
    <location>
        <begin position="111"/>
        <end position="137"/>
    </location>
</feature>
<sequence>MASEQAPRNEPRQQLNTGPLAQVTRWMENLNETQYAYLLLTPALVLLTVIALYPLLDTLRMSLFADSLTGGLGDFTGVTNYVEIMTGQRTASLPSPFLPEAITVDALFNSALIVTLIFTVVSVFFETIIGFGQALVLNQDFAGRRWVRVAIIIPWAVPIVIQGMIFFLLFTPGIGLFIGAENNPTLLQEWGIFGQTPLANTTESTLIVIIADIWKTTAFMALLILAGLQSVDRNLYDVARVAGASKWQMFKRITLPVVLPSVLVAMLFRTIQAMRVYGVIEVVAGCNTVPSLSCLVITTFNQNLFGSSAAIAFMTAAIIGIMTGVYIIGYAREEV</sequence>
<evidence type="ECO:0000256" key="2">
    <source>
        <dbReference type="ARBA" id="ARBA00022448"/>
    </source>
</evidence>
<comment type="similarity">
    <text evidence="7">Belongs to the binding-protein-dependent transport system permease family.</text>
</comment>
<dbReference type="Gene3D" id="1.10.3720.10">
    <property type="entry name" value="MetI-like"/>
    <property type="match status" value="1"/>
</dbReference>
<feature type="transmembrane region" description="Helical" evidence="7">
    <location>
        <begin position="149"/>
        <end position="178"/>
    </location>
</feature>
<evidence type="ECO:0000256" key="1">
    <source>
        <dbReference type="ARBA" id="ARBA00004651"/>
    </source>
</evidence>
<dbReference type="EMBL" id="KE356560">
    <property type="protein sequence ID" value="ERG91761.1"/>
    <property type="molecule type" value="Genomic_DNA"/>
</dbReference>
<evidence type="ECO:0000256" key="6">
    <source>
        <dbReference type="ARBA" id="ARBA00023136"/>
    </source>
</evidence>
<feature type="transmembrane region" description="Helical" evidence="7">
    <location>
        <begin position="274"/>
        <end position="297"/>
    </location>
</feature>
<comment type="subcellular location">
    <subcellularLocation>
        <location evidence="1 7">Cell membrane</location>
        <topology evidence="1 7">Multi-pass membrane protein</topology>
    </subcellularLocation>
</comment>
<dbReference type="Proteomes" id="UP000030649">
    <property type="component" value="Unassembled WGS sequence"/>
</dbReference>
<keyword evidence="5 7" id="KW-1133">Transmembrane helix</keyword>
<feature type="domain" description="ABC transmembrane type-1" evidence="8">
    <location>
        <begin position="112"/>
        <end position="326"/>
    </location>
</feature>
<evidence type="ECO:0000256" key="7">
    <source>
        <dbReference type="RuleBase" id="RU363032"/>
    </source>
</evidence>
<gene>
    <name evidence="9" type="ORF">J07HQW1_01795</name>
</gene>
<organism evidence="9 10">
    <name type="scientific">Haloquadratum walsbyi J07HQW1</name>
    <dbReference type="NCBI Taxonomy" id="1238424"/>
    <lineage>
        <taxon>Archaea</taxon>
        <taxon>Methanobacteriati</taxon>
        <taxon>Methanobacteriota</taxon>
        <taxon>Stenosarchaea group</taxon>
        <taxon>Halobacteria</taxon>
        <taxon>Halobacteriales</taxon>
        <taxon>Haloferacaceae</taxon>
        <taxon>Haloquadratum</taxon>
    </lineage>
</organism>
<accession>U1PHX1</accession>
<name>U1PHX1_9EURY</name>
<feature type="transmembrane region" description="Helical" evidence="7">
    <location>
        <begin position="35"/>
        <end position="56"/>
    </location>
</feature>
<reference evidence="9 10" key="1">
    <citation type="journal article" date="2013" name="PLoS ONE">
        <title>Assembly-driven community genomics of a hypersaline microbial ecosystem.</title>
        <authorList>
            <person name="Podell S."/>
            <person name="Ugalde J.A."/>
            <person name="Narasingarao P."/>
            <person name="Banfield J.F."/>
            <person name="Heidelberg K.B."/>
            <person name="Allen E.E."/>
        </authorList>
    </citation>
    <scope>NUCLEOTIDE SEQUENCE [LARGE SCALE GENOMIC DNA]</scope>
    <source>
        <strain evidence="10">J07HQW1</strain>
    </source>
</reference>
<dbReference type="GO" id="GO:0005886">
    <property type="term" value="C:plasma membrane"/>
    <property type="evidence" value="ECO:0007669"/>
    <property type="project" value="UniProtKB-SubCell"/>
</dbReference>
<feature type="transmembrane region" description="Helical" evidence="7">
    <location>
        <begin position="206"/>
        <end position="228"/>
    </location>
</feature>
<dbReference type="PROSITE" id="PS50928">
    <property type="entry name" value="ABC_TM1"/>
    <property type="match status" value="1"/>
</dbReference>
<feature type="transmembrane region" description="Helical" evidence="7">
    <location>
        <begin position="309"/>
        <end position="331"/>
    </location>
</feature>
<keyword evidence="2 7" id="KW-0813">Transport</keyword>
<dbReference type="HOGENOM" id="CLU_016047_0_3_2"/>
<evidence type="ECO:0000256" key="3">
    <source>
        <dbReference type="ARBA" id="ARBA00022475"/>
    </source>
</evidence>
<keyword evidence="9" id="KW-0762">Sugar transport</keyword>
<dbReference type="PANTHER" id="PTHR43005">
    <property type="entry name" value="BLR7065 PROTEIN"/>
    <property type="match status" value="1"/>
</dbReference>